<comment type="caution">
    <text evidence="2">The sequence shown here is derived from an EMBL/GenBank/DDBJ whole genome shotgun (WGS) entry which is preliminary data.</text>
</comment>
<name>A0A4V2QCH6_9FIRM</name>
<sequence>MTNNVIIALEIMAKGMSGIFITTFIIIGVAMLLSKLTAGSSKKSKEEN</sequence>
<gene>
    <name evidence="2" type="ORF">EDD76_1021</name>
</gene>
<proteinExistence type="predicted"/>
<feature type="transmembrane region" description="Helical" evidence="1">
    <location>
        <begin position="6"/>
        <end position="33"/>
    </location>
</feature>
<dbReference type="Proteomes" id="UP000295718">
    <property type="component" value="Unassembled WGS sequence"/>
</dbReference>
<evidence type="ECO:0000313" key="2">
    <source>
        <dbReference type="EMBL" id="TCL60307.1"/>
    </source>
</evidence>
<reference evidence="2 3" key="1">
    <citation type="submission" date="2019-03" db="EMBL/GenBank/DDBJ databases">
        <title>Genomic Encyclopedia of Type Strains, Phase IV (KMG-IV): sequencing the most valuable type-strain genomes for metagenomic binning, comparative biology and taxonomic classification.</title>
        <authorList>
            <person name="Goeker M."/>
        </authorList>
    </citation>
    <scope>NUCLEOTIDE SEQUENCE [LARGE SCALE GENOMIC DNA]</scope>
    <source>
        <strain evidence="2 3">DSM 100556</strain>
    </source>
</reference>
<accession>A0A4V2QCH6</accession>
<organism evidence="2 3">
    <name type="scientific">Kineothrix alysoides</name>
    <dbReference type="NCBI Taxonomy" id="1469948"/>
    <lineage>
        <taxon>Bacteria</taxon>
        <taxon>Bacillati</taxon>
        <taxon>Bacillota</taxon>
        <taxon>Clostridia</taxon>
        <taxon>Lachnospirales</taxon>
        <taxon>Lachnospiraceae</taxon>
        <taxon>Kineothrix</taxon>
    </lineage>
</organism>
<dbReference type="RefSeq" id="WP_165919300.1">
    <property type="nucleotide sequence ID" value="NZ_JPNB01000001.1"/>
</dbReference>
<keyword evidence="3" id="KW-1185">Reference proteome</keyword>
<dbReference type="STRING" id="1469948.GCA_000732725_00040"/>
<dbReference type="AlphaFoldDB" id="A0A4V2QCH6"/>
<dbReference type="EMBL" id="SLUO01000002">
    <property type="protein sequence ID" value="TCL60307.1"/>
    <property type="molecule type" value="Genomic_DNA"/>
</dbReference>
<protein>
    <submittedName>
        <fullName evidence="2">Uncharacterized protein</fullName>
    </submittedName>
</protein>
<evidence type="ECO:0000256" key="1">
    <source>
        <dbReference type="SAM" id="Phobius"/>
    </source>
</evidence>
<keyword evidence="1" id="KW-0812">Transmembrane</keyword>
<evidence type="ECO:0000313" key="3">
    <source>
        <dbReference type="Proteomes" id="UP000295718"/>
    </source>
</evidence>
<keyword evidence="1" id="KW-1133">Transmembrane helix</keyword>
<keyword evidence="1" id="KW-0472">Membrane</keyword>